<evidence type="ECO:0000313" key="2">
    <source>
        <dbReference type="EMBL" id="SHG19143.1"/>
    </source>
</evidence>
<evidence type="ECO:0000256" key="1">
    <source>
        <dbReference type="SAM" id="Phobius"/>
    </source>
</evidence>
<feature type="transmembrane region" description="Helical" evidence="1">
    <location>
        <begin position="201"/>
        <end position="218"/>
    </location>
</feature>
<dbReference type="EMBL" id="FQWF01000003">
    <property type="protein sequence ID" value="SHG19143.1"/>
    <property type="molecule type" value="Genomic_DNA"/>
</dbReference>
<name>A0A1M5HT91_9FLAO</name>
<feature type="transmembrane region" description="Helical" evidence="1">
    <location>
        <begin position="171"/>
        <end position="189"/>
    </location>
</feature>
<feature type="transmembrane region" description="Helical" evidence="1">
    <location>
        <begin position="60"/>
        <end position="79"/>
    </location>
</feature>
<dbReference type="AlphaFoldDB" id="A0A1M5HT91"/>
<keyword evidence="3" id="KW-1185">Reference proteome</keyword>
<evidence type="ECO:0000313" key="3">
    <source>
        <dbReference type="Proteomes" id="UP000184020"/>
    </source>
</evidence>
<feature type="transmembrane region" description="Helical" evidence="1">
    <location>
        <begin position="35"/>
        <end position="53"/>
    </location>
</feature>
<organism evidence="2 3">
    <name type="scientific">Flavobacterium micromati</name>
    <dbReference type="NCBI Taxonomy" id="229205"/>
    <lineage>
        <taxon>Bacteria</taxon>
        <taxon>Pseudomonadati</taxon>
        <taxon>Bacteroidota</taxon>
        <taxon>Flavobacteriia</taxon>
        <taxon>Flavobacteriales</taxon>
        <taxon>Flavobacteriaceae</taxon>
        <taxon>Flavobacterium</taxon>
    </lineage>
</organism>
<feature type="transmembrane region" description="Helical" evidence="1">
    <location>
        <begin position="85"/>
        <end position="104"/>
    </location>
</feature>
<dbReference type="STRING" id="229205.SAMN05444372_103112"/>
<keyword evidence="1" id="KW-0472">Membrane</keyword>
<proteinExistence type="predicted"/>
<reference evidence="3" key="1">
    <citation type="submission" date="2016-11" db="EMBL/GenBank/DDBJ databases">
        <authorList>
            <person name="Varghese N."/>
            <person name="Submissions S."/>
        </authorList>
    </citation>
    <scope>NUCLEOTIDE SEQUENCE [LARGE SCALE GENOMIC DNA]</scope>
    <source>
        <strain evidence="3">DSM 17659</strain>
    </source>
</reference>
<gene>
    <name evidence="2" type="ORF">SAMN05444372_103112</name>
</gene>
<dbReference type="OrthoDB" id="1361010at2"/>
<dbReference type="RefSeq" id="WP_073017592.1">
    <property type="nucleotide sequence ID" value="NZ_FQWF01000003.1"/>
</dbReference>
<feature type="transmembrane region" description="Helical" evidence="1">
    <location>
        <begin position="12"/>
        <end position="29"/>
    </location>
</feature>
<keyword evidence="1" id="KW-1133">Transmembrane helix</keyword>
<accession>A0A1M5HT91</accession>
<keyword evidence="1" id="KW-0812">Transmembrane</keyword>
<protein>
    <recommendedName>
        <fullName evidence="4">YhhN-like protein</fullName>
    </recommendedName>
</protein>
<dbReference type="Proteomes" id="UP000184020">
    <property type="component" value="Unassembled WGS sequence"/>
</dbReference>
<feature type="transmembrane region" description="Helical" evidence="1">
    <location>
        <begin position="145"/>
        <end position="164"/>
    </location>
</feature>
<evidence type="ECO:0008006" key="4">
    <source>
        <dbReference type="Google" id="ProtNLM"/>
    </source>
</evidence>
<feature type="transmembrane region" description="Helical" evidence="1">
    <location>
        <begin position="111"/>
        <end position="133"/>
    </location>
</feature>
<sequence>MIAIKKTDIFENATTLLLFSLIFFEIIATMMSFEVVQFAFRPSVIVLILYLYWRTSTARNILFFVPFVFLLVTSVCILFKDQYIVMIGLISVAIHRIMLIYFIIKLNKIKDFIPILIAIVPFISIFSHLLYLADEIPARSFYPLVIQNVLVSVFAAVVLSNYFMNKNSNTAWLSIFGLLSTSLYFIVFIEKCFLSSLPPTYFTPVGMILFASSYYAFYKLVRESERTNTYQTS</sequence>